<gene>
    <name evidence="1" type="ORF">ENSA7_69250</name>
</gene>
<organism evidence="1 2">
    <name type="scientific">Enhygromyxa salina</name>
    <dbReference type="NCBI Taxonomy" id="215803"/>
    <lineage>
        <taxon>Bacteria</taxon>
        <taxon>Pseudomonadati</taxon>
        <taxon>Myxococcota</taxon>
        <taxon>Polyangia</taxon>
        <taxon>Nannocystales</taxon>
        <taxon>Nannocystaceae</taxon>
        <taxon>Enhygromyxa</taxon>
    </lineage>
</organism>
<dbReference type="AlphaFoldDB" id="A0A2S9XTS1"/>
<evidence type="ECO:0000313" key="2">
    <source>
        <dbReference type="Proteomes" id="UP000238823"/>
    </source>
</evidence>
<name>A0A2S9XTS1_9BACT</name>
<accession>A0A2S9XTS1</accession>
<sequence length="36" mass="4203">MPMRSVDMQLRRAGLDADPGWLAWIEAELRFVFAPR</sequence>
<protein>
    <submittedName>
        <fullName evidence="1">Uncharacterized protein</fullName>
    </submittedName>
</protein>
<dbReference type="Proteomes" id="UP000238823">
    <property type="component" value="Unassembled WGS sequence"/>
</dbReference>
<comment type="caution">
    <text evidence="1">The sequence shown here is derived from an EMBL/GenBank/DDBJ whole genome shotgun (WGS) entry which is preliminary data.</text>
</comment>
<evidence type="ECO:0000313" key="1">
    <source>
        <dbReference type="EMBL" id="PRP96111.1"/>
    </source>
</evidence>
<reference evidence="1 2" key="1">
    <citation type="submission" date="2018-03" db="EMBL/GenBank/DDBJ databases">
        <title>Draft Genome Sequences of the Obligatory Marine Myxobacteria Enhygromyxa salina SWB007.</title>
        <authorList>
            <person name="Poehlein A."/>
            <person name="Moghaddam J.A."/>
            <person name="Harms H."/>
            <person name="Alanjari M."/>
            <person name="Koenig G.M."/>
            <person name="Daniel R."/>
            <person name="Schaeberle T.F."/>
        </authorList>
    </citation>
    <scope>NUCLEOTIDE SEQUENCE [LARGE SCALE GENOMIC DNA]</scope>
    <source>
        <strain evidence="1 2">SWB007</strain>
    </source>
</reference>
<proteinExistence type="predicted"/>
<dbReference type="EMBL" id="PVNL01000135">
    <property type="protein sequence ID" value="PRP96111.1"/>
    <property type="molecule type" value="Genomic_DNA"/>
</dbReference>